<dbReference type="PANTHER" id="PTHR43133:SF62">
    <property type="entry name" value="RNA POLYMERASE SIGMA FACTOR SIGZ"/>
    <property type="match status" value="1"/>
</dbReference>
<dbReference type="EMBL" id="JAMDGY010000013">
    <property type="protein sequence ID" value="MDD0989780.1"/>
    <property type="molecule type" value="Genomic_DNA"/>
</dbReference>
<comment type="similarity">
    <text evidence="1">Belongs to the sigma-70 factor family. ECF subfamily.</text>
</comment>
<dbReference type="NCBIfam" id="TIGR02937">
    <property type="entry name" value="sigma70-ECF"/>
    <property type="match status" value="1"/>
</dbReference>
<evidence type="ECO:0000259" key="6">
    <source>
        <dbReference type="Pfam" id="PF08281"/>
    </source>
</evidence>
<keyword evidence="3" id="KW-0731">Sigma factor</keyword>
<evidence type="ECO:0000256" key="3">
    <source>
        <dbReference type="ARBA" id="ARBA00023082"/>
    </source>
</evidence>
<dbReference type="InterPro" id="IPR014284">
    <property type="entry name" value="RNA_pol_sigma-70_dom"/>
</dbReference>
<keyword evidence="2" id="KW-0805">Transcription regulation</keyword>
<evidence type="ECO:0000256" key="2">
    <source>
        <dbReference type="ARBA" id="ARBA00023015"/>
    </source>
</evidence>
<dbReference type="RefSeq" id="WP_273909362.1">
    <property type="nucleotide sequence ID" value="NZ_JAMDGX010000015.1"/>
</dbReference>
<dbReference type="InterPro" id="IPR007627">
    <property type="entry name" value="RNA_pol_sigma70_r2"/>
</dbReference>
<dbReference type="InterPro" id="IPR013324">
    <property type="entry name" value="RNA_pol_sigma_r3/r4-like"/>
</dbReference>
<organism evidence="7 8">
    <name type="scientific">Pseudomonas fontis</name>
    <dbReference type="NCBI Taxonomy" id="2942633"/>
    <lineage>
        <taxon>Bacteria</taxon>
        <taxon>Pseudomonadati</taxon>
        <taxon>Pseudomonadota</taxon>
        <taxon>Gammaproteobacteria</taxon>
        <taxon>Pseudomonadales</taxon>
        <taxon>Pseudomonadaceae</taxon>
        <taxon>Pseudomonas</taxon>
    </lineage>
</organism>
<gene>
    <name evidence="7" type="ORF">M5G11_04455</name>
</gene>
<evidence type="ECO:0000313" key="8">
    <source>
        <dbReference type="Proteomes" id="UP001148203"/>
    </source>
</evidence>
<keyword evidence="8" id="KW-1185">Reference proteome</keyword>
<dbReference type="InterPro" id="IPR013325">
    <property type="entry name" value="RNA_pol_sigma_r2"/>
</dbReference>
<dbReference type="Pfam" id="PF04542">
    <property type="entry name" value="Sigma70_r2"/>
    <property type="match status" value="1"/>
</dbReference>
<reference evidence="7 8" key="1">
    <citation type="submission" date="2022-05" db="EMBL/GenBank/DDBJ databases">
        <title>Novel Pseudomonas spp. Isolated from a Rainbow Trout Aquaculture Facility.</title>
        <authorList>
            <person name="Testerman T."/>
            <person name="Graf J."/>
        </authorList>
    </citation>
    <scope>NUCLEOTIDE SEQUENCE [LARGE SCALE GENOMIC DNA]</scope>
    <source>
        <strain evidence="7 8">ID681</strain>
    </source>
</reference>
<dbReference type="SUPFAM" id="SSF88946">
    <property type="entry name" value="Sigma2 domain of RNA polymerase sigma factors"/>
    <property type="match status" value="1"/>
</dbReference>
<comment type="caution">
    <text evidence="7">The sequence shown here is derived from an EMBL/GenBank/DDBJ whole genome shotgun (WGS) entry which is preliminary data.</text>
</comment>
<dbReference type="CDD" id="cd06171">
    <property type="entry name" value="Sigma70_r4"/>
    <property type="match status" value="1"/>
</dbReference>
<dbReference type="InterPro" id="IPR039425">
    <property type="entry name" value="RNA_pol_sigma-70-like"/>
</dbReference>
<proteinExistence type="inferred from homology"/>
<feature type="domain" description="RNA polymerase sigma-70 region 2" evidence="5">
    <location>
        <begin position="41"/>
        <end position="105"/>
    </location>
</feature>
<dbReference type="Gene3D" id="1.10.10.10">
    <property type="entry name" value="Winged helix-like DNA-binding domain superfamily/Winged helix DNA-binding domain"/>
    <property type="match status" value="1"/>
</dbReference>
<evidence type="ECO:0000256" key="4">
    <source>
        <dbReference type="ARBA" id="ARBA00023163"/>
    </source>
</evidence>
<dbReference type="InterPro" id="IPR013249">
    <property type="entry name" value="RNA_pol_sigma70_r4_t2"/>
</dbReference>
<accession>A0ABT5NNM8</accession>
<sequence>MPTRPDIHAIDPDARLNLLRDALQAAAGGDRQAFETVYRMTSAKMFGICLRLLGQRADAEDVLQEAYVSIWNKAASFDPTYASPITWMAMITRNKVIDRLRRQRSEGPLDTVERLDELVAPAAFGASFEFRGERRRLDSCMERLEDAQRQLIEVAFFEGRSYAELAEHRGIPLGTVKSWIRRSLARLKGCLGL</sequence>
<feature type="domain" description="RNA polymerase sigma factor 70 region 4 type 2" evidence="6">
    <location>
        <begin position="135"/>
        <end position="187"/>
    </location>
</feature>
<evidence type="ECO:0000313" key="7">
    <source>
        <dbReference type="EMBL" id="MDD0989780.1"/>
    </source>
</evidence>
<evidence type="ECO:0000259" key="5">
    <source>
        <dbReference type="Pfam" id="PF04542"/>
    </source>
</evidence>
<dbReference type="SUPFAM" id="SSF88659">
    <property type="entry name" value="Sigma3 and sigma4 domains of RNA polymerase sigma factors"/>
    <property type="match status" value="1"/>
</dbReference>
<dbReference type="Gene3D" id="1.10.1740.10">
    <property type="match status" value="1"/>
</dbReference>
<keyword evidence="4" id="KW-0804">Transcription</keyword>
<protein>
    <submittedName>
        <fullName evidence="7">Sigma-70 family RNA polymerase sigma factor</fullName>
    </submittedName>
</protein>
<name>A0ABT5NNM8_9PSED</name>
<dbReference type="Proteomes" id="UP001148203">
    <property type="component" value="Unassembled WGS sequence"/>
</dbReference>
<dbReference type="PANTHER" id="PTHR43133">
    <property type="entry name" value="RNA POLYMERASE ECF-TYPE SIGMA FACTO"/>
    <property type="match status" value="1"/>
</dbReference>
<evidence type="ECO:0000256" key="1">
    <source>
        <dbReference type="ARBA" id="ARBA00010641"/>
    </source>
</evidence>
<dbReference type="InterPro" id="IPR036388">
    <property type="entry name" value="WH-like_DNA-bd_sf"/>
</dbReference>
<dbReference type="Pfam" id="PF08281">
    <property type="entry name" value="Sigma70_r4_2"/>
    <property type="match status" value="1"/>
</dbReference>